<keyword evidence="3" id="KW-1003">Cell membrane</keyword>
<feature type="transmembrane region" description="Helical" evidence="8">
    <location>
        <begin position="530"/>
        <end position="554"/>
    </location>
</feature>
<keyword evidence="5 8" id="KW-0812">Transmembrane</keyword>
<feature type="transmembrane region" description="Helical" evidence="8">
    <location>
        <begin position="192"/>
        <end position="216"/>
    </location>
</feature>
<organism evidence="10 11">
    <name type="scientific">Oligosphaera ethanolica</name>
    <dbReference type="NCBI Taxonomy" id="760260"/>
    <lineage>
        <taxon>Bacteria</taxon>
        <taxon>Pseudomonadati</taxon>
        <taxon>Lentisphaerota</taxon>
        <taxon>Oligosphaeria</taxon>
        <taxon>Oligosphaerales</taxon>
        <taxon>Oligosphaeraceae</taxon>
        <taxon>Oligosphaera</taxon>
    </lineage>
</organism>
<keyword evidence="4" id="KW-0997">Cell inner membrane</keyword>
<accession>A0AAE3VFP4</accession>
<feature type="transmembrane region" description="Helical" evidence="8">
    <location>
        <begin position="358"/>
        <end position="378"/>
    </location>
</feature>
<dbReference type="Gene3D" id="1.10.3720.10">
    <property type="entry name" value="MetI-like"/>
    <property type="match status" value="2"/>
</dbReference>
<dbReference type="GO" id="GO:0005886">
    <property type="term" value="C:plasma membrane"/>
    <property type="evidence" value="ECO:0007669"/>
    <property type="project" value="UniProtKB-SubCell"/>
</dbReference>
<evidence type="ECO:0000256" key="2">
    <source>
        <dbReference type="ARBA" id="ARBA00022448"/>
    </source>
</evidence>
<dbReference type="InterPro" id="IPR000515">
    <property type="entry name" value="MetI-like"/>
</dbReference>
<evidence type="ECO:0000256" key="7">
    <source>
        <dbReference type="ARBA" id="ARBA00023136"/>
    </source>
</evidence>
<feature type="domain" description="ABC transmembrane type-1" evidence="9">
    <location>
        <begin position="59"/>
        <end position="264"/>
    </location>
</feature>
<keyword evidence="2 8" id="KW-0813">Transport</keyword>
<dbReference type="PANTHER" id="PTHR43357:SF4">
    <property type="entry name" value="INNER MEMBRANE ABC TRANSPORTER PERMEASE PROTEIN YDCV"/>
    <property type="match status" value="1"/>
</dbReference>
<evidence type="ECO:0000256" key="1">
    <source>
        <dbReference type="ARBA" id="ARBA00004429"/>
    </source>
</evidence>
<dbReference type="InterPro" id="IPR035906">
    <property type="entry name" value="MetI-like_sf"/>
</dbReference>
<comment type="subcellular location">
    <subcellularLocation>
        <location evidence="1">Cell inner membrane</location>
        <topology evidence="1">Multi-pass membrane protein</topology>
    </subcellularLocation>
    <subcellularLocation>
        <location evidence="8">Cell membrane</location>
        <topology evidence="8">Multi-pass membrane protein</topology>
    </subcellularLocation>
</comment>
<feature type="transmembrane region" description="Helical" evidence="8">
    <location>
        <begin position="479"/>
        <end position="497"/>
    </location>
</feature>
<evidence type="ECO:0000256" key="6">
    <source>
        <dbReference type="ARBA" id="ARBA00022989"/>
    </source>
</evidence>
<feature type="domain" description="ABC transmembrane type-1" evidence="9">
    <location>
        <begin position="352"/>
        <end position="548"/>
    </location>
</feature>
<comment type="similarity">
    <text evidence="8">Belongs to the binding-protein-dependent transport system permease family.</text>
</comment>
<evidence type="ECO:0000256" key="4">
    <source>
        <dbReference type="ARBA" id="ARBA00022519"/>
    </source>
</evidence>
<feature type="transmembrane region" description="Helical" evidence="8">
    <location>
        <begin position="296"/>
        <end position="321"/>
    </location>
</feature>
<dbReference type="Proteomes" id="UP001238163">
    <property type="component" value="Unassembled WGS sequence"/>
</dbReference>
<sequence length="564" mass="61049">MYRKLLSQGLLLLVVAFFVLFFFLPVFHVLRGGVVNSNGRLTAFYLAEVFRNPLYLEGLVNSLRIACCTTILSLLLALPLAWLTDRYEFRGKRLLSGALLLPLILAPFVGALGMQCIFGRYGAANVLFARLGFFAMGEGPDWFAGGFWGVVILEALHLYPILYLNIVAAFANVDPMLLEASQDYGCVGFRRFWRIVLPLVMPGVFAGGSLVFIWSFTELGTPLMFNYGRCTAVQIFSGINEVGYNPMPYALVAVMMTFSVAMYAGAKFFFGRQSYAMITKAGRAAGQTHLRGIREVLVIGVFAGLGLFSVLPHLGVMGLAFGKSWYHSLGPLQLSLEHFEAALGHGLTVPSIINSMRYALMAVTAAMIIGVFAAVCIVRGKGRIGWLLDSLVMLPLAVPGLVLAFGYLAMSQKGRLFHCFDPVENPTVLLVIAYAVRRLPYVVRAAVAGLQQTSVSYEEAAASLGAAPVTAFRRITMPLIAANLIAGGILAFSFSMLEVSDSLILAQKAAYFPITKAIFELSNLLGQGQALASALGLWTMVFLGASLLTASCILGKKLGALFRV</sequence>
<name>A0AAE3VFP4_9BACT</name>
<dbReference type="SUPFAM" id="SSF161098">
    <property type="entry name" value="MetI-like"/>
    <property type="match status" value="2"/>
</dbReference>
<feature type="transmembrane region" description="Helical" evidence="8">
    <location>
        <begin position="63"/>
        <end position="83"/>
    </location>
</feature>
<reference evidence="10" key="1">
    <citation type="submission" date="2023-07" db="EMBL/GenBank/DDBJ databases">
        <title>Genomic Encyclopedia of Type Strains, Phase IV (KMG-IV): sequencing the most valuable type-strain genomes for metagenomic binning, comparative biology and taxonomic classification.</title>
        <authorList>
            <person name="Goeker M."/>
        </authorList>
    </citation>
    <scope>NUCLEOTIDE SEQUENCE</scope>
    <source>
        <strain evidence="10">DSM 24202</strain>
    </source>
</reference>
<feature type="transmembrane region" description="Helical" evidence="8">
    <location>
        <begin position="249"/>
        <end position="270"/>
    </location>
</feature>
<evidence type="ECO:0000259" key="9">
    <source>
        <dbReference type="PROSITE" id="PS50928"/>
    </source>
</evidence>
<feature type="transmembrane region" description="Helical" evidence="8">
    <location>
        <begin position="390"/>
        <end position="409"/>
    </location>
</feature>
<evidence type="ECO:0000256" key="8">
    <source>
        <dbReference type="RuleBase" id="RU363032"/>
    </source>
</evidence>
<dbReference type="GO" id="GO:0055085">
    <property type="term" value="P:transmembrane transport"/>
    <property type="evidence" value="ECO:0007669"/>
    <property type="project" value="InterPro"/>
</dbReference>
<keyword evidence="7 8" id="KW-0472">Membrane</keyword>
<feature type="transmembrane region" description="Helical" evidence="8">
    <location>
        <begin position="95"/>
        <end position="122"/>
    </location>
</feature>
<gene>
    <name evidence="10" type="ORF">J3R75_001717</name>
</gene>
<evidence type="ECO:0000256" key="5">
    <source>
        <dbReference type="ARBA" id="ARBA00022692"/>
    </source>
</evidence>
<evidence type="ECO:0000313" key="11">
    <source>
        <dbReference type="Proteomes" id="UP001238163"/>
    </source>
</evidence>
<proteinExistence type="inferred from homology"/>
<keyword evidence="11" id="KW-1185">Reference proteome</keyword>
<protein>
    <submittedName>
        <fullName evidence="10">Iron(III) transport system permease protein</fullName>
    </submittedName>
</protein>
<evidence type="ECO:0000256" key="3">
    <source>
        <dbReference type="ARBA" id="ARBA00022475"/>
    </source>
</evidence>
<dbReference type="PANTHER" id="PTHR43357">
    <property type="entry name" value="INNER MEMBRANE ABC TRANSPORTER PERMEASE PROTEIN YDCV"/>
    <property type="match status" value="1"/>
</dbReference>
<keyword evidence="6 8" id="KW-1133">Transmembrane helix</keyword>
<dbReference type="PROSITE" id="PS50928">
    <property type="entry name" value="ABC_TM1"/>
    <property type="match status" value="2"/>
</dbReference>
<feature type="transmembrane region" description="Helical" evidence="8">
    <location>
        <begin position="142"/>
        <end position="171"/>
    </location>
</feature>
<dbReference type="CDD" id="cd06261">
    <property type="entry name" value="TM_PBP2"/>
    <property type="match status" value="2"/>
</dbReference>
<dbReference type="EMBL" id="JAUSVL010000001">
    <property type="protein sequence ID" value="MDQ0289610.1"/>
    <property type="molecule type" value="Genomic_DNA"/>
</dbReference>
<dbReference type="AlphaFoldDB" id="A0AAE3VFP4"/>
<evidence type="ECO:0000313" key="10">
    <source>
        <dbReference type="EMBL" id="MDQ0289610.1"/>
    </source>
</evidence>
<dbReference type="RefSeq" id="WP_307261066.1">
    <property type="nucleotide sequence ID" value="NZ_JAUSVL010000001.1"/>
</dbReference>
<comment type="caution">
    <text evidence="10">The sequence shown here is derived from an EMBL/GenBank/DDBJ whole genome shotgun (WGS) entry which is preliminary data.</text>
</comment>
<dbReference type="Pfam" id="PF00528">
    <property type="entry name" value="BPD_transp_1"/>
    <property type="match status" value="2"/>
</dbReference>